<dbReference type="PANTHER" id="PTHR14140">
    <property type="entry name" value="E3 UBIQUITIN-PROTEIN LIGASE UHRF-RELATED"/>
    <property type="match status" value="1"/>
</dbReference>
<comment type="subcellular location">
    <subcellularLocation>
        <location evidence="2">Nucleus</location>
    </subcellularLocation>
</comment>
<evidence type="ECO:0000313" key="6">
    <source>
        <dbReference type="Proteomes" id="UP001302745"/>
    </source>
</evidence>
<dbReference type="GO" id="GO:0005634">
    <property type="term" value="C:nucleus"/>
    <property type="evidence" value="ECO:0007669"/>
    <property type="project" value="UniProtKB-SubCell"/>
</dbReference>
<gene>
    <name evidence="5" type="ORF">C8A00DRAFT_37454</name>
</gene>
<dbReference type="SUPFAM" id="SSF88697">
    <property type="entry name" value="PUA domain-like"/>
    <property type="match status" value="1"/>
</dbReference>
<dbReference type="AlphaFoldDB" id="A0AAN6ZV35"/>
<comment type="caution">
    <text evidence="5">The sequence shown here is derived from an EMBL/GenBank/DDBJ whole genome shotgun (WGS) entry which is preliminary data.</text>
</comment>
<dbReference type="Proteomes" id="UP001302745">
    <property type="component" value="Unassembled WGS sequence"/>
</dbReference>
<reference evidence="5" key="2">
    <citation type="submission" date="2023-05" db="EMBL/GenBank/DDBJ databases">
        <authorList>
            <consortium name="Lawrence Berkeley National Laboratory"/>
            <person name="Steindorff A."/>
            <person name="Hensen N."/>
            <person name="Bonometti L."/>
            <person name="Westerberg I."/>
            <person name="Brannstrom I.O."/>
            <person name="Guillou S."/>
            <person name="Cros-Aarteil S."/>
            <person name="Calhoun S."/>
            <person name="Haridas S."/>
            <person name="Kuo A."/>
            <person name="Mondo S."/>
            <person name="Pangilinan J."/>
            <person name="Riley R."/>
            <person name="Labutti K."/>
            <person name="Andreopoulos B."/>
            <person name="Lipzen A."/>
            <person name="Chen C."/>
            <person name="Yanf M."/>
            <person name="Daum C."/>
            <person name="Ng V."/>
            <person name="Clum A."/>
            <person name="Ohm R."/>
            <person name="Martin F."/>
            <person name="Silar P."/>
            <person name="Natvig D."/>
            <person name="Lalanne C."/>
            <person name="Gautier V."/>
            <person name="Ament-Velasquez S.L."/>
            <person name="Kruys A."/>
            <person name="Hutchinson M.I."/>
            <person name="Powell A.J."/>
            <person name="Barry K."/>
            <person name="Miller A.N."/>
            <person name="Grigoriev I.V."/>
            <person name="Debuchy R."/>
            <person name="Gladieux P."/>
            <person name="Thoren M.H."/>
            <person name="Johannesson H."/>
        </authorList>
    </citation>
    <scope>NUCLEOTIDE SEQUENCE</scope>
    <source>
        <strain evidence="5">CBS 538.74</strain>
    </source>
</reference>
<dbReference type="InterPro" id="IPR015947">
    <property type="entry name" value="PUA-like_sf"/>
</dbReference>
<dbReference type="GO" id="GO:0016567">
    <property type="term" value="P:protein ubiquitination"/>
    <property type="evidence" value="ECO:0007669"/>
    <property type="project" value="TreeGrafter"/>
</dbReference>
<keyword evidence="6" id="KW-1185">Reference proteome</keyword>
<feature type="compositionally biased region" description="Pro residues" evidence="3">
    <location>
        <begin position="221"/>
        <end position="237"/>
    </location>
</feature>
<proteinExistence type="predicted"/>
<dbReference type="SMART" id="SM00466">
    <property type="entry name" value="SRA"/>
    <property type="match status" value="1"/>
</dbReference>
<sequence>MADMELSGAVSAAPDEPAGAVASGSELGPELGPGGVGSSGAASAATPGDVAVSGNFADDPRRGIATSAADQLVPAAAAAVSAPGASNYSAVAASTPAPPAQQTFPEWTDSLEQGRLQIQNFVFKLRRHSGGANVPVLAIRQESVCSFLWFLEFGFGDATPALKRYPNRIHEALELLSKEEHRAYVPPSISRWATTIHAKFERDNWGEHNNNNNTASATAPAPAPLPAAAPAPVPAPGQPVARLPPTNHPIWGTNGIMHGFKLIIHPSRGRTYHLDERYIAHKRNARILGANNLTPGDWWPLQVVALYHGAHGSAIKGISGSAVEGAYSVVVSGKSAAYQALDRDQGELLWYSSDSPRNNDVAAPSPETRALQRSVLTRRPVRVLRSAGLHNRVWAPEVGIRYDGLYRVEQQIQASHGNEGRPFWKFKLRRLPGQRPLTQICAAVPSAQQKLDEGRVRSGY</sequence>
<dbReference type="GO" id="GO:0044027">
    <property type="term" value="P:negative regulation of gene expression via chromosomal CpG island methylation"/>
    <property type="evidence" value="ECO:0007669"/>
    <property type="project" value="TreeGrafter"/>
</dbReference>
<name>A0AAN6ZV35_9PEZI</name>
<evidence type="ECO:0000313" key="5">
    <source>
        <dbReference type="EMBL" id="KAK4149946.1"/>
    </source>
</evidence>
<keyword evidence="1 2" id="KW-0539">Nucleus</keyword>
<dbReference type="Gene3D" id="2.30.280.10">
    <property type="entry name" value="SRA-YDG"/>
    <property type="match status" value="1"/>
</dbReference>
<dbReference type="Pfam" id="PF02182">
    <property type="entry name" value="SAD_SRA"/>
    <property type="match status" value="1"/>
</dbReference>
<feature type="region of interest" description="Disordered" evidence="3">
    <location>
        <begin position="203"/>
        <end position="241"/>
    </location>
</feature>
<organism evidence="5 6">
    <name type="scientific">Chaetomidium leptoderma</name>
    <dbReference type="NCBI Taxonomy" id="669021"/>
    <lineage>
        <taxon>Eukaryota</taxon>
        <taxon>Fungi</taxon>
        <taxon>Dikarya</taxon>
        <taxon>Ascomycota</taxon>
        <taxon>Pezizomycotina</taxon>
        <taxon>Sordariomycetes</taxon>
        <taxon>Sordariomycetidae</taxon>
        <taxon>Sordariales</taxon>
        <taxon>Chaetomiaceae</taxon>
        <taxon>Chaetomidium</taxon>
    </lineage>
</organism>
<evidence type="ECO:0000256" key="2">
    <source>
        <dbReference type="PROSITE-ProRule" id="PRU00358"/>
    </source>
</evidence>
<accession>A0AAN6ZV35</accession>
<evidence type="ECO:0000259" key="4">
    <source>
        <dbReference type="PROSITE" id="PS51015"/>
    </source>
</evidence>
<evidence type="ECO:0000256" key="1">
    <source>
        <dbReference type="ARBA" id="ARBA00023242"/>
    </source>
</evidence>
<feature type="region of interest" description="Disordered" evidence="3">
    <location>
        <begin position="1"/>
        <end position="44"/>
    </location>
</feature>
<dbReference type="PROSITE" id="PS51015">
    <property type="entry name" value="YDG"/>
    <property type="match status" value="1"/>
</dbReference>
<dbReference type="PANTHER" id="PTHR14140:SF27">
    <property type="entry name" value="OS04G0289800 PROTEIN"/>
    <property type="match status" value="1"/>
</dbReference>
<protein>
    <submittedName>
        <fullName evidence="5">PUA-like domain-containing protein</fullName>
    </submittedName>
</protein>
<reference evidence="5" key="1">
    <citation type="journal article" date="2023" name="Mol. Phylogenet. Evol.">
        <title>Genome-scale phylogeny and comparative genomics of the fungal order Sordariales.</title>
        <authorList>
            <person name="Hensen N."/>
            <person name="Bonometti L."/>
            <person name="Westerberg I."/>
            <person name="Brannstrom I.O."/>
            <person name="Guillou S."/>
            <person name="Cros-Aarteil S."/>
            <person name="Calhoun S."/>
            <person name="Haridas S."/>
            <person name="Kuo A."/>
            <person name="Mondo S."/>
            <person name="Pangilinan J."/>
            <person name="Riley R."/>
            <person name="LaButti K."/>
            <person name="Andreopoulos B."/>
            <person name="Lipzen A."/>
            <person name="Chen C."/>
            <person name="Yan M."/>
            <person name="Daum C."/>
            <person name="Ng V."/>
            <person name="Clum A."/>
            <person name="Steindorff A."/>
            <person name="Ohm R.A."/>
            <person name="Martin F."/>
            <person name="Silar P."/>
            <person name="Natvig D.O."/>
            <person name="Lalanne C."/>
            <person name="Gautier V."/>
            <person name="Ament-Velasquez S.L."/>
            <person name="Kruys A."/>
            <person name="Hutchinson M.I."/>
            <person name="Powell A.J."/>
            <person name="Barry K."/>
            <person name="Miller A.N."/>
            <person name="Grigoriev I.V."/>
            <person name="Debuchy R."/>
            <person name="Gladieux P."/>
            <person name="Hiltunen Thoren M."/>
            <person name="Johannesson H."/>
        </authorList>
    </citation>
    <scope>NUCLEOTIDE SEQUENCE</scope>
    <source>
        <strain evidence="5">CBS 538.74</strain>
    </source>
</reference>
<dbReference type="InterPro" id="IPR003105">
    <property type="entry name" value="SRA_YDG"/>
</dbReference>
<feature type="domain" description="YDG" evidence="4">
    <location>
        <begin position="288"/>
        <end position="430"/>
    </location>
</feature>
<dbReference type="EMBL" id="MU857110">
    <property type="protein sequence ID" value="KAK4149946.1"/>
    <property type="molecule type" value="Genomic_DNA"/>
</dbReference>
<dbReference type="InterPro" id="IPR045134">
    <property type="entry name" value="UHRF1/2-like"/>
</dbReference>
<evidence type="ECO:0000256" key="3">
    <source>
        <dbReference type="SAM" id="MobiDB-lite"/>
    </source>
</evidence>
<dbReference type="InterPro" id="IPR036987">
    <property type="entry name" value="SRA-YDG_sf"/>
</dbReference>
<dbReference type="GO" id="GO:0061630">
    <property type="term" value="F:ubiquitin protein ligase activity"/>
    <property type="evidence" value="ECO:0007669"/>
    <property type="project" value="TreeGrafter"/>
</dbReference>